<reference evidence="3" key="1">
    <citation type="submission" date="2017-08" db="EMBL/GenBank/DDBJ databases">
        <authorList>
            <person name="de Groot N.N."/>
        </authorList>
    </citation>
    <scope>NUCLEOTIDE SEQUENCE [LARGE SCALE GENOMIC DNA]</scope>
    <source>
        <strain evidence="3">PX439</strain>
    </source>
</reference>
<dbReference type="Proteomes" id="UP000216624">
    <property type="component" value="Unassembled WGS sequence"/>
</dbReference>
<feature type="signal peptide" evidence="1">
    <location>
        <begin position="1"/>
        <end position="16"/>
    </location>
</feature>
<dbReference type="EMBL" id="NMWX01000238">
    <property type="protein sequence ID" value="OZF81605.1"/>
    <property type="molecule type" value="Genomic_DNA"/>
</dbReference>
<gene>
    <name evidence="3" type="ORF">FL82_16571</name>
    <name evidence="2" type="ORF">GCK72_017222</name>
</gene>
<accession>A0A260Z885</accession>
<evidence type="ECO:0000313" key="5">
    <source>
        <dbReference type="Proteomes" id="UP000483820"/>
    </source>
</evidence>
<dbReference type="Proteomes" id="UP000483820">
    <property type="component" value="Chromosome V"/>
</dbReference>
<evidence type="ECO:0000313" key="2">
    <source>
        <dbReference type="EMBL" id="KAF1750671.1"/>
    </source>
</evidence>
<reference evidence="4" key="2">
    <citation type="submission" date="2017-08" db="EMBL/GenBank/DDBJ databases">
        <authorList>
            <person name="Fierst J.L."/>
        </authorList>
    </citation>
    <scope>NUCLEOTIDE SEQUENCE [LARGE SCALE GENOMIC DNA]</scope>
    <source>
        <strain evidence="4">PX439</strain>
    </source>
</reference>
<organism evidence="3 4">
    <name type="scientific">Caenorhabditis remanei</name>
    <name type="common">Caenorhabditis vulgaris</name>
    <dbReference type="NCBI Taxonomy" id="31234"/>
    <lineage>
        <taxon>Eukaryota</taxon>
        <taxon>Metazoa</taxon>
        <taxon>Ecdysozoa</taxon>
        <taxon>Nematoda</taxon>
        <taxon>Chromadorea</taxon>
        <taxon>Rhabditida</taxon>
        <taxon>Rhabditina</taxon>
        <taxon>Rhabditomorpha</taxon>
        <taxon>Rhabditoidea</taxon>
        <taxon>Rhabditidae</taxon>
        <taxon>Peloderinae</taxon>
        <taxon>Caenorhabditis</taxon>
    </lineage>
</organism>
<protein>
    <submittedName>
        <fullName evidence="3">Uncharacterized protein</fullName>
    </submittedName>
</protein>
<name>A0A260Z885_CAERE</name>
<keyword evidence="1" id="KW-0732">Signal</keyword>
<feature type="chain" id="PRO_5044571669" evidence="1">
    <location>
        <begin position="17"/>
        <end position="76"/>
    </location>
</feature>
<keyword evidence="4" id="KW-1185">Reference proteome</keyword>
<proteinExistence type="predicted"/>
<evidence type="ECO:0000256" key="1">
    <source>
        <dbReference type="SAM" id="SignalP"/>
    </source>
</evidence>
<evidence type="ECO:0000313" key="4">
    <source>
        <dbReference type="Proteomes" id="UP000216624"/>
    </source>
</evidence>
<dbReference type="AlphaFoldDB" id="A0A260Z885"/>
<sequence length="76" mass="8464">MHLFFVFFALIQIGLREFAPAPPVGTILENVDDTPCENIKCYGQNECKMVQTYCNATSLDLCPPAPLCTIVILKEN</sequence>
<dbReference type="EMBL" id="WUAV01000005">
    <property type="protein sequence ID" value="KAF1750671.1"/>
    <property type="molecule type" value="Genomic_DNA"/>
</dbReference>
<evidence type="ECO:0000313" key="3">
    <source>
        <dbReference type="EMBL" id="OZF81605.1"/>
    </source>
</evidence>
<reference evidence="2 5" key="3">
    <citation type="submission" date="2019-12" db="EMBL/GenBank/DDBJ databases">
        <title>Chromosome-level assembly of the Caenorhabditis remanei genome.</title>
        <authorList>
            <person name="Teterina A.A."/>
            <person name="Willis J.H."/>
            <person name="Phillips P.C."/>
        </authorList>
    </citation>
    <scope>NUCLEOTIDE SEQUENCE [LARGE SCALE GENOMIC DNA]</scope>
    <source>
        <strain evidence="2 5">PX506</strain>
        <tissue evidence="2">Whole organism</tissue>
    </source>
</reference>
<comment type="caution">
    <text evidence="3">The sequence shown here is derived from an EMBL/GenBank/DDBJ whole genome shotgun (WGS) entry which is preliminary data.</text>
</comment>
<feature type="non-terminal residue" evidence="3">
    <location>
        <position position="1"/>
    </location>
</feature>